<organism evidence="2 3">
    <name type="scientific">Nocardioides jejuensis</name>
    <dbReference type="NCBI Taxonomy" id="2502782"/>
    <lineage>
        <taxon>Bacteria</taxon>
        <taxon>Bacillati</taxon>
        <taxon>Actinomycetota</taxon>
        <taxon>Actinomycetes</taxon>
        <taxon>Propionibacteriales</taxon>
        <taxon>Nocardioidaceae</taxon>
        <taxon>Nocardioides</taxon>
    </lineage>
</organism>
<evidence type="ECO:0000256" key="1">
    <source>
        <dbReference type="SAM" id="Phobius"/>
    </source>
</evidence>
<keyword evidence="3" id="KW-1185">Reference proteome</keyword>
<evidence type="ECO:0000313" key="2">
    <source>
        <dbReference type="EMBL" id="TCJ31083.1"/>
    </source>
</evidence>
<sequence length="63" mass="6905">MEALLVLLCLAGVVALAVGISLRNRQVHAEHWLWKKQRLARSRFLLTGGSALTMASAVAFFLV</sequence>
<dbReference type="EMBL" id="SJZJ01000001">
    <property type="protein sequence ID" value="TCJ31083.1"/>
    <property type="molecule type" value="Genomic_DNA"/>
</dbReference>
<keyword evidence="1" id="KW-0472">Membrane</keyword>
<dbReference type="Proteomes" id="UP000295453">
    <property type="component" value="Unassembled WGS sequence"/>
</dbReference>
<feature type="transmembrane region" description="Helical" evidence="1">
    <location>
        <begin position="43"/>
        <end position="62"/>
    </location>
</feature>
<keyword evidence="1" id="KW-0812">Transmembrane</keyword>
<name>A0A4R1CI04_9ACTN</name>
<comment type="caution">
    <text evidence="2">The sequence shown here is derived from an EMBL/GenBank/DDBJ whole genome shotgun (WGS) entry which is preliminary data.</text>
</comment>
<dbReference type="AlphaFoldDB" id="A0A4R1CI04"/>
<keyword evidence="1" id="KW-1133">Transmembrane helix</keyword>
<dbReference type="OrthoDB" id="3790503at2"/>
<reference evidence="2 3" key="1">
    <citation type="submission" date="2019-03" db="EMBL/GenBank/DDBJ databases">
        <authorList>
            <person name="Kim M.K.M."/>
        </authorList>
    </citation>
    <scope>NUCLEOTIDE SEQUENCE [LARGE SCALE GENOMIC DNA]</scope>
    <source>
        <strain evidence="2 3">18JY15-6</strain>
    </source>
</reference>
<evidence type="ECO:0000313" key="3">
    <source>
        <dbReference type="Proteomes" id="UP000295453"/>
    </source>
</evidence>
<accession>A0A4R1CI04</accession>
<protein>
    <submittedName>
        <fullName evidence="2">Uncharacterized protein</fullName>
    </submittedName>
</protein>
<proteinExistence type="predicted"/>
<dbReference type="RefSeq" id="WP_131580848.1">
    <property type="nucleotide sequence ID" value="NZ_SJZJ01000001.1"/>
</dbReference>
<gene>
    <name evidence="2" type="ORF">EPD65_00470</name>
</gene>